<reference evidence="2 3" key="1">
    <citation type="submission" date="2024-11" db="EMBL/GenBank/DDBJ databases">
        <title>Adaptive evolution of stress response genes in parasites aligns with host niche diversity.</title>
        <authorList>
            <person name="Hahn C."/>
            <person name="Resl P."/>
        </authorList>
    </citation>
    <scope>NUCLEOTIDE SEQUENCE [LARGE SCALE GENOMIC DNA]</scope>
    <source>
        <strain evidence="2">EGGRZ-B1_66</strain>
        <tissue evidence="2">Body</tissue>
    </source>
</reference>
<accession>A0ABD2PYL5</accession>
<sequence length="85" mass="9304">MNLSASGSISMNSTRLLLPILLWAVFAGLFICAANRKIISSPMPVSWAKVRSSSNTAAMSSNRQCKRNSRPRLGQHNEHFCALAQ</sequence>
<comment type="caution">
    <text evidence="2">The sequence shown here is derived from an EMBL/GenBank/DDBJ whole genome shotgun (WGS) entry which is preliminary data.</text>
</comment>
<dbReference type="AlphaFoldDB" id="A0ABD2PYL5"/>
<evidence type="ECO:0000256" key="1">
    <source>
        <dbReference type="SAM" id="MobiDB-lite"/>
    </source>
</evidence>
<dbReference type="EMBL" id="JBJKFK010002545">
    <property type="protein sequence ID" value="KAL3310941.1"/>
    <property type="molecule type" value="Genomic_DNA"/>
</dbReference>
<evidence type="ECO:0000313" key="3">
    <source>
        <dbReference type="Proteomes" id="UP001626550"/>
    </source>
</evidence>
<organism evidence="2 3">
    <name type="scientific">Cichlidogyrus casuarinus</name>
    <dbReference type="NCBI Taxonomy" id="1844966"/>
    <lineage>
        <taxon>Eukaryota</taxon>
        <taxon>Metazoa</taxon>
        <taxon>Spiralia</taxon>
        <taxon>Lophotrochozoa</taxon>
        <taxon>Platyhelminthes</taxon>
        <taxon>Monogenea</taxon>
        <taxon>Monopisthocotylea</taxon>
        <taxon>Dactylogyridea</taxon>
        <taxon>Ancyrocephalidae</taxon>
        <taxon>Cichlidogyrus</taxon>
    </lineage>
</organism>
<keyword evidence="3" id="KW-1185">Reference proteome</keyword>
<feature type="region of interest" description="Disordered" evidence="1">
    <location>
        <begin position="58"/>
        <end position="77"/>
    </location>
</feature>
<proteinExistence type="predicted"/>
<name>A0ABD2PYL5_9PLAT</name>
<dbReference type="Proteomes" id="UP001626550">
    <property type="component" value="Unassembled WGS sequence"/>
</dbReference>
<gene>
    <name evidence="2" type="ORF">Ciccas_010485</name>
</gene>
<evidence type="ECO:0008006" key="4">
    <source>
        <dbReference type="Google" id="ProtNLM"/>
    </source>
</evidence>
<evidence type="ECO:0000313" key="2">
    <source>
        <dbReference type="EMBL" id="KAL3310941.1"/>
    </source>
</evidence>
<protein>
    <recommendedName>
        <fullName evidence="4">Secreted protein</fullName>
    </recommendedName>
</protein>